<name>A0A2G9V0G5_TELCI</name>
<sequence>MSASVECVEQREEQQEEAVTEAAEEGQKKATGEAAQESQEENVIEVDRNALSLDLTRTRLKKIEGFEFLTQIRTLCLRWNLLKTIEGLHTLTTLTELDL</sequence>
<dbReference type="AlphaFoldDB" id="A0A2G9V0G5"/>
<evidence type="ECO:0008006" key="4">
    <source>
        <dbReference type="Google" id="ProtNLM"/>
    </source>
</evidence>
<dbReference type="Proteomes" id="UP000230423">
    <property type="component" value="Unassembled WGS sequence"/>
</dbReference>
<protein>
    <recommendedName>
        <fullName evidence="4">Leucine Rich repeat-containing domain protein</fullName>
    </recommendedName>
</protein>
<feature type="region of interest" description="Disordered" evidence="1">
    <location>
        <begin position="1"/>
        <end position="41"/>
    </location>
</feature>
<proteinExistence type="predicted"/>
<evidence type="ECO:0000313" key="2">
    <source>
        <dbReference type="EMBL" id="PIO75977.1"/>
    </source>
</evidence>
<reference evidence="2 3" key="1">
    <citation type="submission" date="2015-09" db="EMBL/GenBank/DDBJ databases">
        <title>Draft genome of the parasitic nematode Teladorsagia circumcincta isolate WARC Sus (inbred).</title>
        <authorList>
            <person name="Mitreva M."/>
        </authorList>
    </citation>
    <scope>NUCLEOTIDE SEQUENCE [LARGE SCALE GENOMIC DNA]</scope>
    <source>
        <strain evidence="2 3">S</strain>
    </source>
</reference>
<feature type="compositionally biased region" description="Acidic residues" evidence="1">
    <location>
        <begin position="14"/>
        <end position="24"/>
    </location>
</feature>
<gene>
    <name evidence="2" type="ORF">TELCIR_01960</name>
</gene>
<dbReference type="EMBL" id="KZ345089">
    <property type="protein sequence ID" value="PIO75977.1"/>
    <property type="molecule type" value="Genomic_DNA"/>
</dbReference>
<evidence type="ECO:0000313" key="3">
    <source>
        <dbReference type="Proteomes" id="UP000230423"/>
    </source>
</evidence>
<organism evidence="2 3">
    <name type="scientific">Teladorsagia circumcincta</name>
    <name type="common">Brown stomach worm</name>
    <name type="synonym">Ostertagia circumcincta</name>
    <dbReference type="NCBI Taxonomy" id="45464"/>
    <lineage>
        <taxon>Eukaryota</taxon>
        <taxon>Metazoa</taxon>
        <taxon>Ecdysozoa</taxon>
        <taxon>Nematoda</taxon>
        <taxon>Chromadorea</taxon>
        <taxon>Rhabditida</taxon>
        <taxon>Rhabditina</taxon>
        <taxon>Rhabditomorpha</taxon>
        <taxon>Strongyloidea</taxon>
        <taxon>Trichostrongylidae</taxon>
        <taxon>Teladorsagia</taxon>
    </lineage>
</organism>
<keyword evidence="3" id="KW-1185">Reference proteome</keyword>
<dbReference type="InterPro" id="IPR032675">
    <property type="entry name" value="LRR_dom_sf"/>
</dbReference>
<dbReference type="SUPFAM" id="SSF52058">
    <property type="entry name" value="L domain-like"/>
    <property type="match status" value="1"/>
</dbReference>
<feature type="non-terminal residue" evidence="2">
    <location>
        <position position="99"/>
    </location>
</feature>
<evidence type="ECO:0000256" key="1">
    <source>
        <dbReference type="SAM" id="MobiDB-lite"/>
    </source>
</evidence>
<dbReference type="InterPro" id="IPR001611">
    <property type="entry name" value="Leu-rich_rpt"/>
</dbReference>
<accession>A0A2G9V0G5</accession>
<dbReference type="OrthoDB" id="7451790at2759"/>
<dbReference type="PROSITE" id="PS51450">
    <property type="entry name" value="LRR"/>
    <property type="match status" value="1"/>
</dbReference>
<dbReference type="Gene3D" id="3.80.10.10">
    <property type="entry name" value="Ribonuclease Inhibitor"/>
    <property type="match status" value="1"/>
</dbReference>